<evidence type="ECO:0000313" key="8">
    <source>
        <dbReference type="EMBL" id="GGC02563.1"/>
    </source>
</evidence>
<evidence type="ECO:0000256" key="2">
    <source>
        <dbReference type="ARBA" id="ARBA00022714"/>
    </source>
</evidence>
<keyword evidence="6" id="KW-0411">Iron-sulfur</keyword>
<dbReference type="EMBL" id="BMHK01000012">
    <property type="protein sequence ID" value="GGC02563.1"/>
    <property type="molecule type" value="Genomic_DNA"/>
</dbReference>
<dbReference type="Gene3D" id="3.90.380.10">
    <property type="entry name" value="Naphthalene 1,2-dioxygenase Alpha Subunit, Chain A, domain 1"/>
    <property type="match status" value="1"/>
</dbReference>
<accession>A0A916X4N5</accession>
<evidence type="ECO:0000259" key="7">
    <source>
        <dbReference type="PROSITE" id="PS51296"/>
    </source>
</evidence>
<dbReference type="Gene3D" id="2.102.10.10">
    <property type="entry name" value="Rieske [2Fe-2S] iron-sulphur domain"/>
    <property type="match status" value="1"/>
</dbReference>
<proteinExistence type="predicted"/>
<dbReference type="RefSeq" id="WP_188771298.1">
    <property type="nucleotide sequence ID" value="NZ_BMHK01000012.1"/>
</dbReference>
<dbReference type="Proteomes" id="UP000608154">
    <property type="component" value="Unassembled WGS sequence"/>
</dbReference>
<dbReference type="GO" id="GO:0051537">
    <property type="term" value="F:2 iron, 2 sulfur cluster binding"/>
    <property type="evidence" value="ECO:0007669"/>
    <property type="project" value="UniProtKB-KW"/>
</dbReference>
<dbReference type="PANTHER" id="PTHR43756">
    <property type="entry name" value="CHOLINE MONOOXYGENASE, CHLOROPLASTIC"/>
    <property type="match status" value="1"/>
</dbReference>
<dbReference type="SUPFAM" id="SSF55961">
    <property type="entry name" value="Bet v1-like"/>
    <property type="match status" value="1"/>
</dbReference>
<dbReference type="PROSITE" id="PS51296">
    <property type="entry name" value="RIESKE"/>
    <property type="match status" value="1"/>
</dbReference>
<name>A0A916X4N5_9SPHN</name>
<keyword evidence="5" id="KW-0408">Iron</keyword>
<evidence type="ECO:0000256" key="5">
    <source>
        <dbReference type="ARBA" id="ARBA00023004"/>
    </source>
</evidence>
<dbReference type="PRINTS" id="PR00090">
    <property type="entry name" value="RNGDIOXGNASE"/>
</dbReference>
<dbReference type="PANTHER" id="PTHR43756:SF5">
    <property type="entry name" value="CHOLINE MONOOXYGENASE, CHLOROPLASTIC"/>
    <property type="match status" value="1"/>
</dbReference>
<comment type="cofactor">
    <cofactor evidence="1">
        <name>Fe cation</name>
        <dbReference type="ChEBI" id="CHEBI:24875"/>
    </cofactor>
</comment>
<evidence type="ECO:0000256" key="6">
    <source>
        <dbReference type="ARBA" id="ARBA00023014"/>
    </source>
</evidence>
<reference evidence="8" key="2">
    <citation type="submission" date="2020-09" db="EMBL/GenBank/DDBJ databases">
        <authorList>
            <person name="Sun Q."/>
            <person name="Zhou Y."/>
        </authorList>
    </citation>
    <scope>NUCLEOTIDE SEQUENCE</scope>
    <source>
        <strain evidence="8">CGMCC 1.15095</strain>
    </source>
</reference>
<feature type="domain" description="Rieske" evidence="7">
    <location>
        <begin position="71"/>
        <end position="180"/>
    </location>
</feature>
<comment type="caution">
    <text evidence="8">The sequence shown here is derived from an EMBL/GenBank/DDBJ whole genome shotgun (WGS) entry which is preliminary data.</text>
</comment>
<keyword evidence="4" id="KW-0560">Oxidoreductase</keyword>
<dbReference type="InterPro" id="IPR017941">
    <property type="entry name" value="Rieske_2Fe-2S"/>
</dbReference>
<keyword evidence="9" id="KW-1185">Reference proteome</keyword>
<dbReference type="GO" id="GO:0005506">
    <property type="term" value="F:iron ion binding"/>
    <property type="evidence" value="ECO:0007669"/>
    <property type="project" value="InterPro"/>
</dbReference>
<evidence type="ECO:0000256" key="3">
    <source>
        <dbReference type="ARBA" id="ARBA00022723"/>
    </source>
</evidence>
<dbReference type="InterPro" id="IPR036922">
    <property type="entry name" value="Rieske_2Fe-2S_sf"/>
</dbReference>
<keyword evidence="3" id="KW-0479">Metal-binding</keyword>
<dbReference type="InterPro" id="IPR015879">
    <property type="entry name" value="Ring_hydroxy_dOase_asu_C_dom"/>
</dbReference>
<dbReference type="SUPFAM" id="SSF50022">
    <property type="entry name" value="ISP domain"/>
    <property type="match status" value="1"/>
</dbReference>
<dbReference type="GO" id="GO:0016491">
    <property type="term" value="F:oxidoreductase activity"/>
    <property type="evidence" value="ECO:0007669"/>
    <property type="project" value="UniProtKB-KW"/>
</dbReference>
<dbReference type="CDD" id="cd03469">
    <property type="entry name" value="Rieske_RO_Alpha_N"/>
    <property type="match status" value="1"/>
</dbReference>
<protein>
    <submittedName>
        <fullName evidence="8">(2Fe-2S)-binding protein</fullName>
    </submittedName>
</protein>
<keyword evidence="2" id="KW-0001">2Fe-2S</keyword>
<reference evidence="8" key="1">
    <citation type="journal article" date="2014" name="Int. J. Syst. Evol. Microbiol.">
        <title>Complete genome sequence of Corynebacterium casei LMG S-19264T (=DSM 44701T), isolated from a smear-ripened cheese.</title>
        <authorList>
            <consortium name="US DOE Joint Genome Institute (JGI-PGF)"/>
            <person name="Walter F."/>
            <person name="Albersmeier A."/>
            <person name="Kalinowski J."/>
            <person name="Ruckert C."/>
        </authorList>
    </citation>
    <scope>NUCLEOTIDE SEQUENCE</scope>
    <source>
        <strain evidence="8">CGMCC 1.15095</strain>
    </source>
</reference>
<dbReference type="Pfam" id="PF00848">
    <property type="entry name" value="Ring_hydroxyl_A"/>
    <property type="match status" value="1"/>
</dbReference>
<evidence type="ECO:0000256" key="1">
    <source>
        <dbReference type="ARBA" id="ARBA00001962"/>
    </source>
</evidence>
<dbReference type="CDD" id="cd08882">
    <property type="entry name" value="RHO_alpha_C_MupW-like"/>
    <property type="match status" value="1"/>
</dbReference>
<evidence type="ECO:0000256" key="4">
    <source>
        <dbReference type="ARBA" id="ARBA00023002"/>
    </source>
</evidence>
<dbReference type="AlphaFoldDB" id="A0A916X4N5"/>
<gene>
    <name evidence="8" type="ORF">GCM10011494_21420</name>
</gene>
<dbReference type="Pfam" id="PF00355">
    <property type="entry name" value="Rieske"/>
    <property type="match status" value="1"/>
</dbReference>
<sequence length="476" mass="54527">MKVETGTLKPGEARCPAESTQDIIALDRVKAPSWAASENYEYLGSEDISKSRYVDPEFARGEFNRMWSRTWQMACREEHIPEVGDYYVYDIGQYSFIVTRCDDDEIRAYFNACLHRGTKLKPSGTAGFAMNLKCPFHGWTWKLDGSLKEIPEKWDFAHTEGRNMCLPEARVARLGGFVWINMDADAPSLEDYLGEEALSHLKAWKLEDRYIYLHVQKSYPANWKLTMEAFMEAYHVGDTHPQVAPANGDVNSQYDVYGSHVNRFISTLGVVSPKLRDKYSEADIIENFTLGDSSSLGGTKPKLKEGERARQVMADMFREMFETATNADLRNVSDTELLDTYSYTFFPNLFLFPGISLPMIYRFRPDARDHRRTIFEVMFMRPRPRDGSAVETAEVQILGDHQSFAEAEGMDPGFGIILDQDTDNLFAQQEGIEASAKPGLTLADYQEIRIRHFEQAIDRYMAMEPKLPDMKELQRK</sequence>
<evidence type="ECO:0000313" key="9">
    <source>
        <dbReference type="Proteomes" id="UP000608154"/>
    </source>
</evidence>
<dbReference type="InterPro" id="IPR001663">
    <property type="entry name" value="Rng_hydr_dOase-A"/>
</dbReference>
<organism evidence="8 9">
    <name type="scientific">Novosphingobium endophyticum</name>
    <dbReference type="NCBI Taxonomy" id="1955250"/>
    <lineage>
        <taxon>Bacteria</taxon>
        <taxon>Pseudomonadati</taxon>
        <taxon>Pseudomonadota</taxon>
        <taxon>Alphaproteobacteria</taxon>
        <taxon>Sphingomonadales</taxon>
        <taxon>Sphingomonadaceae</taxon>
        <taxon>Novosphingobium</taxon>
    </lineage>
</organism>